<dbReference type="Pfam" id="PF12833">
    <property type="entry name" value="HTH_18"/>
    <property type="match status" value="1"/>
</dbReference>
<evidence type="ECO:0000256" key="2">
    <source>
        <dbReference type="ARBA" id="ARBA00023125"/>
    </source>
</evidence>
<evidence type="ECO:0000256" key="1">
    <source>
        <dbReference type="ARBA" id="ARBA00023015"/>
    </source>
</evidence>
<keyword evidence="4" id="KW-0804">Transcription</keyword>
<reference evidence="6 7" key="1">
    <citation type="submission" date="2020-08" db="EMBL/GenBank/DDBJ databases">
        <title>Genomic Encyclopedia of Type Strains, Phase III (KMG-III): the genomes of soil and plant-associated and newly described type strains.</title>
        <authorList>
            <person name="Whitman W."/>
        </authorList>
    </citation>
    <scope>NUCLEOTIDE SEQUENCE [LARGE SCALE GENOMIC DNA]</scope>
    <source>
        <strain evidence="6 7">CECT 8577</strain>
    </source>
</reference>
<evidence type="ECO:0000313" key="7">
    <source>
        <dbReference type="Proteomes" id="UP000550714"/>
    </source>
</evidence>
<gene>
    <name evidence="6" type="ORF">FHS23_000095</name>
</gene>
<dbReference type="InterPro" id="IPR009057">
    <property type="entry name" value="Homeodomain-like_sf"/>
</dbReference>
<name>A0A839RW86_9PSEU</name>
<dbReference type="InterPro" id="IPR018060">
    <property type="entry name" value="HTH_AraC"/>
</dbReference>
<dbReference type="InterPro" id="IPR018062">
    <property type="entry name" value="HTH_AraC-typ_CS"/>
</dbReference>
<dbReference type="SUPFAM" id="SSF51215">
    <property type="entry name" value="Regulatory protein AraC"/>
    <property type="match status" value="1"/>
</dbReference>
<evidence type="ECO:0000256" key="3">
    <source>
        <dbReference type="ARBA" id="ARBA00023159"/>
    </source>
</evidence>
<dbReference type="PROSITE" id="PS01124">
    <property type="entry name" value="HTH_ARAC_FAMILY_2"/>
    <property type="match status" value="1"/>
</dbReference>
<dbReference type="InterPro" id="IPR020449">
    <property type="entry name" value="Tscrpt_reg_AraC-type_HTH"/>
</dbReference>
<evidence type="ECO:0000259" key="5">
    <source>
        <dbReference type="PROSITE" id="PS01124"/>
    </source>
</evidence>
<dbReference type="Proteomes" id="UP000550714">
    <property type="component" value="Unassembled WGS sequence"/>
</dbReference>
<dbReference type="Gene3D" id="1.10.10.60">
    <property type="entry name" value="Homeodomain-like"/>
    <property type="match status" value="2"/>
</dbReference>
<dbReference type="AlphaFoldDB" id="A0A839RW86"/>
<dbReference type="EMBL" id="JACHWU010000001">
    <property type="protein sequence ID" value="MBB3049100.1"/>
    <property type="molecule type" value="Genomic_DNA"/>
</dbReference>
<dbReference type="PANTHER" id="PTHR46796:SF2">
    <property type="entry name" value="TRANSCRIPTIONAL REGULATORY PROTEIN"/>
    <property type="match status" value="1"/>
</dbReference>
<sequence>MGEFRRSTVLPHLEVRGSCRRNTCYRPHFHDTFSVGLIDRGSSVFTGSPAGAIRLHPGDVVVIPAGHVHACNPDDGPWRYRMAHMGQEWAVSLVSRGAANRLLSGIGVLRRDDLHQRMAAAMQTVFADAEPARIEAEFGAALAELGAAAPEHLVPSGTDSALRLRLRPVMDRLRGDEANPPLDELAQLVGMTRYGLVRAMRRATGLTPLAWRQNARIVRARYLLRTGVPIADTAQELGFTDQSHFHRVFRAHVAVSPGAYRG</sequence>
<dbReference type="SUPFAM" id="SSF46689">
    <property type="entry name" value="Homeodomain-like"/>
    <property type="match status" value="2"/>
</dbReference>
<dbReference type="InterPro" id="IPR050204">
    <property type="entry name" value="AraC_XylS_family_regulators"/>
</dbReference>
<organism evidence="6 7">
    <name type="scientific">Prauserella isguenensis</name>
    <dbReference type="NCBI Taxonomy" id="1470180"/>
    <lineage>
        <taxon>Bacteria</taxon>
        <taxon>Bacillati</taxon>
        <taxon>Actinomycetota</taxon>
        <taxon>Actinomycetes</taxon>
        <taxon>Pseudonocardiales</taxon>
        <taxon>Pseudonocardiaceae</taxon>
        <taxon>Prauserella</taxon>
    </lineage>
</organism>
<evidence type="ECO:0000313" key="6">
    <source>
        <dbReference type="EMBL" id="MBB3049100.1"/>
    </source>
</evidence>
<evidence type="ECO:0000256" key="4">
    <source>
        <dbReference type="ARBA" id="ARBA00023163"/>
    </source>
</evidence>
<keyword evidence="2 6" id="KW-0238">DNA-binding</keyword>
<dbReference type="PRINTS" id="PR00032">
    <property type="entry name" value="HTHARAC"/>
</dbReference>
<feature type="domain" description="HTH araC/xylS-type" evidence="5">
    <location>
        <begin position="167"/>
        <end position="262"/>
    </location>
</feature>
<dbReference type="PROSITE" id="PS00041">
    <property type="entry name" value="HTH_ARAC_FAMILY_1"/>
    <property type="match status" value="1"/>
</dbReference>
<keyword evidence="7" id="KW-1185">Reference proteome</keyword>
<protein>
    <submittedName>
        <fullName evidence="6">AraC-like DNA-binding protein</fullName>
    </submittedName>
</protein>
<accession>A0A839RW86</accession>
<dbReference type="Pfam" id="PF02311">
    <property type="entry name" value="AraC_binding"/>
    <property type="match status" value="1"/>
</dbReference>
<dbReference type="PANTHER" id="PTHR46796">
    <property type="entry name" value="HTH-TYPE TRANSCRIPTIONAL ACTIVATOR RHAS-RELATED"/>
    <property type="match status" value="1"/>
</dbReference>
<comment type="caution">
    <text evidence="6">The sequence shown here is derived from an EMBL/GenBank/DDBJ whole genome shotgun (WGS) entry which is preliminary data.</text>
</comment>
<dbReference type="InterPro" id="IPR014710">
    <property type="entry name" value="RmlC-like_jellyroll"/>
</dbReference>
<dbReference type="SMART" id="SM00342">
    <property type="entry name" value="HTH_ARAC"/>
    <property type="match status" value="1"/>
</dbReference>
<dbReference type="GO" id="GO:0003700">
    <property type="term" value="F:DNA-binding transcription factor activity"/>
    <property type="evidence" value="ECO:0007669"/>
    <property type="project" value="InterPro"/>
</dbReference>
<dbReference type="Gene3D" id="2.60.120.10">
    <property type="entry name" value="Jelly Rolls"/>
    <property type="match status" value="1"/>
</dbReference>
<dbReference type="InterPro" id="IPR037923">
    <property type="entry name" value="HTH-like"/>
</dbReference>
<proteinExistence type="predicted"/>
<dbReference type="GO" id="GO:0043565">
    <property type="term" value="F:sequence-specific DNA binding"/>
    <property type="evidence" value="ECO:0007669"/>
    <property type="project" value="InterPro"/>
</dbReference>
<dbReference type="RefSeq" id="WP_183646066.1">
    <property type="nucleotide sequence ID" value="NZ_JACHWU010000001.1"/>
</dbReference>
<dbReference type="InterPro" id="IPR003313">
    <property type="entry name" value="AraC-bd"/>
</dbReference>
<keyword evidence="3" id="KW-0010">Activator</keyword>
<keyword evidence="1" id="KW-0805">Transcription regulation</keyword>